<dbReference type="GeneID" id="2901188"/>
<sequence>MSSGKVIGGRMSAPSQCGNFVAVIVPKSSILDIYSVSRTANRLYRTYDLGQLIRQHIRRNIEEHIGIIGHTLDISIIRWERVLPGLSSSKLGLVFEKLSMLLIFDIREKLDPIVIHQTNNEGIEDFQWVPPTENDTEDKSDKPGAYTNCKQLVVFTKHRLQVKLFSLDCTHMLWKIDRPISDEILVRPGSNNTIWSLVVNSGLPVDAAPVIYHFYNEGSISSLLYKFKFSTNASHTSVNWSGSGKWLCNLNSIDCLFGFDLQIYNSLGVYRNPFNHISDVPVGDPIITLDYLNKSVVDHQQGNSLISYGSVEYLSQWIEIAANNNEYLLIASTIHTEDSCKIELILVSIKSFGIINRSLVPDAPVYNVWKQFRDPSTRTIRYRKTLNKTLILKSSCKLENFLVENTKTVNWACVQVEDIILLYKVFVEDATSVNKNVIYELETAIHVNSKVLSLNLFKAGNEEVKFLITTEDHIAAYDFSKHSLEVLYPNTIPTKIRNVFVFQKNQITELLIVYERIEHINWQIITHANKTEDVGQTAIEDDSNFSIMKRFQYQEDNSKVMGLMKDVQHSEWGQGQRIKRNRFNHNRPSLTENTDDVTDTFNLQKRAKR</sequence>
<keyword evidence="2" id="KW-1185">Reference proteome</keyword>
<dbReference type="eggNOG" id="ENOG502SWSU">
    <property type="taxonomic scope" value="Eukaryota"/>
</dbReference>
<dbReference type="Proteomes" id="UP000000599">
    <property type="component" value="Chromosome D"/>
</dbReference>
<organism evidence="1 2">
    <name type="scientific">Debaryomyces hansenii (strain ATCC 36239 / CBS 767 / BCRC 21394 / JCM 1990 / NBRC 0083 / IGC 2968)</name>
    <name type="common">Yeast</name>
    <name type="synonym">Torulaspora hansenii</name>
    <dbReference type="NCBI Taxonomy" id="284592"/>
    <lineage>
        <taxon>Eukaryota</taxon>
        <taxon>Fungi</taxon>
        <taxon>Dikarya</taxon>
        <taxon>Ascomycota</taxon>
        <taxon>Saccharomycotina</taxon>
        <taxon>Pichiomycetes</taxon>
        <taxon>Debaryomycetaceae</taxon>
        <taxon>Debaryomyces</taxon>
    </lineage>
</organism>
<dbReference type="AlphaFoldDB" id="Q6BRQ9"/>
<dbReference type="OMA" id="ILHIRRE"/>
<dbReference type="KEGG" id="dha:DEHA2D14542g"/>
<dbReference type="RefSeq" id="XP_459111.2">
    <property type="nucleotide sequence ID" value="XM_459111.1"/>
</dbReference>
<dbReference type="InParanoid" id="Q6BRQ9"/>
<dbReference type="OrthoDB" id="4020988at2759"/>
<reference evidence="1 2" key="1">
    <citation type="journal article" date="2004" name="Nature">
        <title>Genome evolution in yeasts.</title>
        <authorList>
            <consortium name="Genolevures"/>
            <person name="Dujon B."/>
            <person name="Sherman D."/>
            <person name="Fischer G."/>
            <person name="Durrens P."/>
            <person name="Casaregola S."/>
            <person name="Lafontaine I."/>
            <person name="de Montigny J."/>
            <person name="Marck C."/>
            <person name="Neuveglise C."/>
            <person name="Talla E."/>
            <person name="Goffard N."/>
            <person name="Frangeul L."/>
            <person name="Aigle M."/>
            <person name="Anthouard V."/>
            <person name="Babour A."/>
            <person name="Barbe V."/>
            <person name="Barnay S."/>
            <person name="Blanchin S."/>
            <person name="Beckerich J.M."/>
            <person name="Beyne E."/>
            <person name="Bleykasten C."/>
            <person name="Boisrame A."/>
            <person name="Boyer J."/>
            <person name="Cattolico L."/>
            <person name="Confanioleri F."/>
            <person name="de Daruvar A."/>
            <person name="Despons L."/>
            <person name="Fabre E."/>
            <person name="Fairhead C."/>
            <person name="Ferry-Dumazet H."/>
            <person name="Groppi A."/>
            <person name="Hantraye F."/>
            <person name="Hennequin C."/>
            <person name="Jauniaux N."/>
            <person name="Joyet P."/>
            <person name="Kachouri R."/>
            <person name="Kerrest A."/>
            <person name="Koszul R."/>
            <person name="Lemaire M."/>
            <person name="Lesur I."/>
            <person name="Ma L."/>
            <person name="Muller H."/>
            <person name="Nicaud J.M."/>
            <person name="Nikolski M."/>
            <person name="Oztas S."/>
            <person name="Ozier-Kalogeropoulos O."/>
            <person name="Pellenz S."/>
            <person name="Potier S."/>
            <person name="Richard G.F."/>
            <person name="Straub M.L."/>
            <person name="Suleau A."/>
            <person name="Swennene D."/>
            <person name="Tekaia F."/>
            <person name="Wesolowski-Louvel M."/>
            <person name="Westhof E."/>
            <person name="Wirth B."/>
            <person name="Zeniou-Meyer M."/>
            <person name="Zivanovic I."/>
            <person name="Bolotin-Fukuhara M."/>
            <person name="Thierry A."/>
            <person name="Bouchier C."/>
            <person name="Caudron B."/>
            <person name="Scarpelli C."/>
            <person name="Gaillardin C."/>
            <person name="Weissenbach J."/>
            <person name="Wincker P."/>
            <person name="Souciet J.L."/>
        </authorList>
    </citation>
    <scope>NUCLEOTIDE SEQUENCE [LARGE SCALE GENOMIC DNA]</scope>
    <source>
        <strain evidence="2">ATCC 36239 / CBS 767 / BCRC 21394 / JCM 1990 / NBRC 0083 / IGC 2968</strain>
    </source>
</reference>
<dbReference type="EMBL" id="CR382136">
    <property type="protein sequence ID" value="CAG87279.2"/>
    <property type="molecule type" value="Genomic_DNA"/>
</dbReference>
<protein>
    <submittedName>
        <fullName evidence="1">DEHA2D14542p</fullName>
    </submittedName>
</protein>
<gene>
    <name evidence="1" type="ordered locus">DEHA2D14542g</name>
</gene>
<accession>Q6BRQ9</accession>
<dbReference type="HOGENOM" id="CLU_031204_0_0_1"/>
<evidence type="ECO:0000313" key="1">
    <source>
        <dbReference type="EMBL" id="CAG87279.2"/>
    </source>
</evidence>
<proteinExistence type="predicted"/>
<evidence type="ECO:0000313" key="2">
    <source>
        <dbReference type="Proteomes" id="UP000000599"/>
    </source>
</evidence>
<dbReference type="STRING" id="284592.Q6BRQ9"/>
<dbReference type="VEuPathDB" id="FungiDB:DEHA2D14542g"/>
<name>Q6BRQ9_DEBHA</name>